<dbReference type="PROSITE" id="PS50022">
    <property type="entry name" value="FA58C_3"/>
    <property type="match status" value="2"/>
</dbReference>
<comment type="similarity">
    <text evidence="2">Belongs to the protein-tyrosine phosphatase family.</text>
</comment>
<dbReference type="InterPro" id="IPR000242">
    <property type="entry name" value="PTP_cat"/>
</dbReference>
<dbReference type="PROSITE" id="PS00383">
    <property type="entry name" value="TYR_PHOSPHATASE_1"/>
    <property type="match status" value="1"/>
</dbReference>
<dbReference type="SMART" id="SM00607">
    <property type="entry name" value="FTP"/>
    <property type="match status" value="2"/>
</dbReference>
<feature type="compositionally biased region" description="Basic and acidic residues" evidence="12">
    <location>
        <begin position="591"/>
        <end position="600"/>
    </location>
</feature>
<evidence type="ECO:0000256" key="5">
    <source>
        <dbReference type="ARBA" id="ARBA00022729"/>
    </source>
</evidence>
<feature type="domain" description="Tyrosine specific protein phosphatases" evidence="16">
    <location>
        <begin position="1479"/>
        <end position="1535"/>
    </location>
</feature>
<dbReference type="GO" id="GO:0004725">
    <property type="term" value="F:protein tyrosine phosphatase activity"/>
    <property type="evidence" value="ECO:0007669"/>
    <property type="project" value="UniProtKB-EC"/>
</dbReference>
<evidence type="ECO:0000256" key="4">
    <source>
        <dbReference type="ARBA" id="ARBA00022723"/>
    </source>
</evidence>
<accession>A0AAD9VDE1</accession>
<keyword evidence="10" id="KW-1015">Disulfide bond</keyword>
<keyword evidence="19" id="KW-1185">Reference proteome</keyword>
<evidence type="ECO:0000256" key="8">
    <source>
        <dbReference type="ARBA" id="ARBA00022912"/>
    </source>
</evidence>
<dbReference type="PROSITE" id="PS50055">
    <property type="entry name" value="TYR_PHOSPHATASE_PTP"/>
    <property type="match status" value="2"/>
</dbReference>
<dbReference type="CDD" id="cd00057">
    <property type="entry name" value="FA58C"/>
    <property type="match status" value="2"/>
</dbReference>
<dbReference type="Pfam" id="PF00754">
    <property type="entry name" value="F5_F8_type_C"/>
    <property type="match status" value="2"/>
</dbReference>
<dbReference type="Gene3D" id="2.60.120.260">
    <property type="entry name" value="Galactose-binding domain-like"/>
    <property type="match status" value="5"/>
</dbReference>
<dbReference type="InterPro" id="IPR013783">
    <property type="entry name" value="Ig-like_fold"/>
</dbReference>
<dbReference type="InterPro" id="IPR003595">
    <property type="entry name" value="Tyr_Pase_cat"/>
</dbReference>
<dbReference type="EC" id="3.1.3.48" evidence="3"/>
<evidence type="ECO:0000256" key="2">
    <source>
        <dbReference type="ARBA" id="ARBA00009580"/>
    </source>
</evidence>
<feature type="domain" description="Fibronectin type-III" evidence="17">
    <location>
        <begin position="816"/>
        <end position="917"/>
    </location>
</feature>
<evidence type="ECO:0000256" key="6">
    <source>
        <dbReference type="ARBA" id="ARBA00022801"/>
    </source>
</evidence>
<feature type="domain" description="Fibronectin type-III" evidence="17">
    <location>
        <begin position="719"/>
        <end position="811"/>
    </location>
</feature>
<feature type="transmembrane region" description="Helical" evidence="13">
    <location>
        <begin position="12"/>
        <end position="37"/>
    </location>
</feature>
<evidence type="ECO:0000256" key="13">
    <source>
        <dbReference type="SAM" id="Phobius"/>
    </source>
</evidence>
<feature type="domain" description="F5/8 type C" evidence="14">
    <location>
        <begin position="564"/>
        <end position="710"/>
    </location>
</feature>
<comment type="subcellular location">
    <subcellularLocation>
        <location evidence="1">Membrane</location>
        <topology evidence="1">Single-pass membrane protein</topology>
    </subcellularLocation>
</comment>
<dbReference type="FunFam" id="2.60.120.260:FF:000016">
    <property type="entry name" value="Contactin-associated protein-like 4 isoform 1"/>
    <property type="match status" value="1"/>
</dbReference>
<feature type="compositionally biased region" description="Basic and acidic residues" evidence="12">
    <location>
        <begin position="1053"/>
        <end position="1062"/>
    </location>
</feature>
<dbReference type="InterPro" id="IPR000387">
    <property type="entry name" value="Tyr_Pase_dom"/>
</dbReference>
<evidence type="ECO:0000259" key="17">
    <source>
        <dbReference type="PROSITE" id="PS50853"/>
    </source>
</evidence>
<dbReference type="SUPFAM" id="SSF49265">
    <property type="entry name" value="Fibronectin type III"/>
    <property type="match status" value="2"/>
</dbReference>
<evidence type="ECO:0000256" key="1">
    <source>
        <dbReference type="ARBA" id="ARBA00004167"/>
    </source>
</evidence>
<dbReference type="PANTHER" id="PTHR19134">
    <property type="entry name" value="RECEPTOR-TYPE TYROSINE-PROTEIN PHOSPHATASE"/>
    <property type="match status" value="1"/>
</dbReference>
<keyword evidence="18" id="KW-0675">Receptor</keyword>
<feature type="domain" description="Tyrosine-protein phosphatase" evidence="15">
    <location>
        <begin position="1197"/>
        <end position="1544"/>
    </location>
</feature>
<dbReference type="CDD" id="cd00063">
    <property type="entry name" value="FN3"/>
    <property type="match status" value="3"/>
</dbReference>
<dbReference type="SUPFAM" id="SSF52799">
    <property type="entry name" value="(Phosphotyrosine protein) phosphatases II"/>
    <property type="match status" value="2"/>
</dbReference>
<evidence type="ECO:0000259" key="16">
    <source>
        <dbReference type="PROSITE" id="PS50056"/>
    </source>
</evidence>
<dbReference type="SUPFAM" id="SSF49785">
    <property type="entry name" value="Galactose-binding domain-like"/>
    <property type="match status" value="5"/>
</dbReference>
<dbReference type="InterPro" id="IPR008979">
    <property type="entry name" value="Galactose-bd-like_sf"/>
</dbReference>
<dbReference type="GO" id="GO:0046872">
    <property type="term" value="F:metal ion binding"/>
    <property type="evidence" value="ECO:0007669"/>
    <property type="project" value="UniProtKB-KW"/>
</dbReference>
<gene>
    <name evidence="18" type="ORF">P5673_005753</name>
</gene>
<dbReference type="SMART" id="SM00194">
    <property type="entry name" value="PTPc"/>
    <property type="match status" value="2"/>
</dbReference>
<evidence type="ECO:0000256" key="11">
    <source>
        <dbReference type="ARBA" id="ARBA00051722"/>
    </source>
</evidence>
<dbReference type="InterPro" id="IPR000421">
    <property type="entry name" value="FA58C"/>
</dbReference>
<dbReference type="PROSITE" id="PS01285">
    <property type="entry name" value="FA58C_1"/>
    <property type="match status" value="2"/>
</dbReference>
<evidence type="ECO:0000259" key="14">
    <source>
        <dbReference type="PROSITE" id="PS50022"/>
    </source>
</evidence>
<feature type="domain" description="F5/8 type C" evidence="14">
    <location>
        <begin position="55"/>
        <end position="201"/>
    </location>
</feature>
<dbReference type="InterPro" id="IPR050348">
    <property type="entry name" value="Protein-Tyr_Phosphatase"/>
</dbReference>
<dbReference type="Gene3D" id="2.60.40.10">
    <property type="entry name" value="Immunoglobulins"/>
    <property type="match status" value="3"/>
</dbReference>
<feature type="region of interest" description="Disordered" evidence="12">
    <location>
        <begin position="584"/>
        <end position="603"/>
    </location>
</feature>
<dbReference type="FunFam" id="3.90.190.10:FF:000102">
    <property type="entry name" value="Receptor-type tyrosine-protein phosphatase"/>
    <property type="match status" value="1"/>
</dbReference>
<dbReference type="InterPro" id="IPR036116">
    <property type="entry name" value="FN3_sf"/>
</dbReference>
<dbReference type="Pfam" id="PF00102">
    <property type="entry name" value="Y_phosphatase"/>
    <property type="match status" value="3"/>
</dbReference>
<evidence type="ECO:0000256" key="3">
    <source>
        <dbReference type="ARBA" id="ARBA00013064"/>
    </source>
</evidence>
<keyword evidence="13" id="KW-0812">Transmembrane</keyword>
<feature type="transmembrane region" description="Helical" evidence="13">
    <location>
        <begin position="1019"/>
        <end position="1043"/>
    </location>
</feature>
<evidence type="ECO:0000256" key="9">
    <source>
        <dbReference type="ARBA" id="ARBA00023136"/>
    </source>
</evidence>
<dbReference type="InterPro" id="IPR029021">
    <property type="entry name" value="Prot-tyrosine_phosphatase-like"/>
</dbReference>
<dbReference type="PROSITE" id="PS50853">
    <property type="entry name" value="FN3"/>
    <property type="match status" value="2"/>
</dbReference>
<proteinExistence type="inferred from homology"/>
<evidence type="ECO:0000259" key="15">
    <source>
        <dbReference type="PROSITE" id="PS50055"/>
    </source>
</evidence>
<name>A0AAD9VDE1_ACRCE</name>
<keyword evidence="5" id="KW-0732">Signal</keyword>
<organism evidence="18 19">
    <name type="scientific">Acropora cervicornis</name>
    <name type="common">Staghorn coral</name>
    <dbReference type="NCBI Taxonomy" id="6130"/>
    <lineage>
        <taxon>Eukaryota</taxon>
        <taxon>Metazoa</taxon>
        <taxon>Cnidaria</taxon>
        <taxon>Anthozoa</taxon>
        <taxon>Hexacorallia</taxon>
        <taxon>Scleractinia</taxon>
        <taxon>Astrocoeniina</taxon>
        <taxon>Acroporidae</taxon>
        <taxon>Acropora</taxon>
    </lineage>
</organism>
<dbReference type="Pfam" id="PF00041">
    <property type="entry name" value="fn3"/>
    <property type="match status" value="3"/>
</dbReference>
<feature type="region of interest" description="Disordered" evidence="12">
    <location>
        <begin position="1050"/>
        <end position="1099"/>
    </location>
</feature>
<dbReference type="SMART" id="SM00231">
    <property type="entry name" value="FA58C"/>
    <property type="match status" value="2"/>
</dbReference>
<comment type="caution">
    <text evidence="18">The sequence shown here is derived from an EMBL/GenBank/DDBJ whole genome shotgun (WGS) entry which is preliminary data.</text>
</comment>
<reference evidence="18" key="2">
    <citation type="journal article" date="2023" name="Science">
        <title>Genomic signatures of disease resistance in endangered staghorn corals.</title>
        <authorList>
            <person name="Vollmer S.V."/>
            <person name="Selwyn J.D."/>
            <person name="Despard B.A."/>
            <person name="Roesel C.L."/>
        </authorList>
    </citation>
    <scope>NUCLEOTIDE SEQUENCE</scope>
    <source>
        <strain evidence="18">K2</strain>
    </source>
</reference>
<dbReference type="InterPro" id="IPR006585">
    <property type="entry name" value="FTP1"/>
</dbReference>
<dbReference type="PANTHER" id="PTHR19134:SF562">
    <property type="entry name" value="PROTEIN-TYROSINE-PHOSPHATASE"/>
    <property type="match status" value="1"/>
</dbReference>
<dbReference type="PRINTS" id="PR00700">
    <property type="entry name" value="PRTYPHPHTASE"/>
</dbReference>
<keyword evidence="7" id="KW-0106">Calcium</keyword>
<reference evidence="18" key="1">
    <citation type="journal article" date="2023" name="G3 (Bethesda)">
        <title>Whole genome assembly and annotation of the endangered Caribbean coral Acropora cervicornis.</title>
        <authorList>
            <person name="Selwyn J.D."/>
            <person name="Vollmer S.V."/>
        </authorList>
    </citation>
    <scope>NUCLEOTIDE SEQUENCE</scope>
    <source>
        <strain evidence="18">K2</strain>
    </source>
</reference>
<dbReference type="Gene3D" id="3.90.190.10">
    <property type="entry name" value="Protein tyrosine phosphatase superfamily"/>
    <property type="match status" value="3"/>
</dbReference>
<keyword evidence="4" id="KW-0479">Metal-binding</keyword>
<dbReference type="InterPro" id="IPR003961">
    <property type="entry name" value="FN3_dom"/>
</dbReference>
<protein>
    <recommendedName>
        <fullName evidence="3">protein-tyrosine-phosphatase</fullName>
        <ecNumber evidence="3">3.1.3.48</ecNumber>
    </recommendedName>
</protein>
<dbReference type="Pfam" id="PF22633">
    <property type="entry name" value="F5_F8_type_C_2"/>
    <property type="match status" value="1"/>
</dbReference>
<dbReference type="Proteomes" id="UP001249851">
    <property type="component" value="Unassembled WGS sequence"/>
</dbReference>
<dbReference type="InterPro" id="IPR016130">
    <property type="entry name" value="Tyr_Pase_AS"/>
</dbReference>
<evidence type="ECO:0000313" key="19">
    <source>
        <dbReference type="Proteomes" id="UP001249851"/>
    </source>
</evidence>
<evidence type="ECO:0000256" key="10">
    <source>
        <dbReference type="ARBA" id="ARBA00023157"/>
    </source>
</evidence>
<comment type="catalytic activity">
    <reaction evidence="11">
        <text>O-phospho-L-tyrosyl-[protein] + H2O = L-tyrosyl-[protein] + phosphate</text>
        <dbReference type="Rhea" id="RHEA:10684"/>
        <dbReference type="Rhea" id="RHEA-COMP:10136"/>
        <dbReference type="Rhea" id="RHEA-COMP:20101"/>
        <dbReference type="ChEBI" id="CHEBI:15377"/>
        <dbReference type="ChEBI" id="CHEBI:43474"/>
        <dbReference type="ChEBI" id="CHEBI:46858"/>
        <dbReference type="ChEBI" id="CHEBI:61978"/>
        <dbReference type="EC" id="3.1.3.48"/>
    </reaction>
</comment>
<keyword evidence="13" id="KW-1133">Transmembrane helix</keyword>
<dbReference type="SMART" id="SM00404">
    <property type="entry name" value="PTPc_motif"/>
    <property type="match status" value="2"/>
</dbReference>
<feature type="region of interest" description="Disordered" evidence="12">
    <location>
        <begin position="1128"/>
        <end position="1152"/>
    </location>
</feature>
<dbReference type="FunFam" id="3.90.190.10:FF:000185">
    <property type="entry name" value="Predicted protein"/>
    <property type="match status" value="1"/>
</dbReference>
<keyword evidence="8" id="KW-0904">Protein phosphatase</keyword>
<feature type="domain" description="Tyrosine-protein phosphatase" evidence="15">
    <location>
        <begin position="1576"/>
        <end position="1835"/>
    </location>
</feature>
<dbReference type="PROSITE" id="PS50056">
    <property type="entry name" value="TYR_PHOSPHATASE_2"/>
    <property type="match status" value="2"/>
</dbReference>
<keyword evidence="6" id="KW-0378">Hydrolase</keyword>
<feature type="domain" description="Tyrosine specific protein phosphatases" evidence="16">
    <location>
        <begin position="1751"/>
        <end position="1826"/>
    </location>
</feature>
<dbReference type="EMBL" id="JARQWQ010000009">
    <property type="protein sequence ID" value="KAK2569897.1"/>
    <property type="molecule type" value="Genomic_DNA"/>
</dbReference>
<evidence type="ECO:0000313" key="18">
    <source>
        <dbReference type="EMBL" id="KAK2569897.1"/>
    </source>
</evidence>
<evidence type="ECO:0000256" key="7">
    <source>
        <dbReference type="ARBA" id="ARBA00022837"/>
    </source>
</evidence>
<sequence>MVQESLKVYHLVIFLALAVSFVSGVFKFMLMAVLHLAPFSRVSVVSISDSRKRVCIHLDLGIGKRVIPDSKITASSELNVVGTPAKNGRLNYTAGPSWCAQTNDNNPYLQIDLQSLHVICAVSTQGNSKADEWVETYSIQTSTDGGQWTDYGNDGHPKIFFGNNDRNSEAKAILGVVTRWLRIVGKTKHNKFCMRAELFGVKGHPGNLALRKTAAQSTTHNGSSGAENAVDGNRNPLFDANGNCALTNQGDPSWWQVDLGTNRVPVSDVFVVNRLFPTSAQKSNGDYEITLGDNSDVERNPACEGLVQFKDFIASSVCYRNPLKTGRYVGILTRGRSILSLCEVEVYSRENLAFNKPTKMIGGPPWHPSSKAVDGNSQTTFASCTHTQEGVDFQNPWWRVDLGQVEPVNEVYIVNRGDCCGERLNPFEIRVGDMVVHIPKAMVTPWGSSCREEVRIVRTACGRYLKRRKSVPSGSGRDAVPIPRKFVNLEWLSVHIELIGPASSDNGITNPLCGSGLSVPQGKGVSFFCRPALFGQYVTIRVTRSPKGAIHICEVEVYSARRACQMQAVGITSELTIPSRSLSATSSRSGFEPDKGRLHGDGAWSPSDNGNPYDYLQIDLQYDFFICAVATQGHPSSDLWTTKYKLLFSVDDINWLTYKEKGKDKTFNGNSGREEVVKHSLVSFTRARFVRFQPTAFDGEKALRVEIYGVPVPAGPNQSPSNFILSPLTSTSVFASWKLPSTGSIQGIKLLYKIKNSEYPFTTSTIASDLIVNTSVTGLGKFTEYEFHVLAFTANGNGPLSPAQVVRTSEDVPSEGPKGISFDDEGQTTYNISWAPLAREKRNGIITEYEIKREKASTGARSKRSTGDITYSKSENTFASVSGFQPGCKYNISVRAFTTIGPGPFGEEKTLESSVPPYWEVKTIRQKELEFTWINPSLPTTEVSNYTFTYSGPKNDSVSVSLGSPPSERHTVTNLEPNTIYKFHFDGISSCGQSLSQIIEAKTIPIGGRGATQENSITAVAIAVPVVLIILLVVLAILGVLFYRRRNNKKSSRGNDRVHFDVRPSSTSNSAAPLDANTYENPEHFKTTNGPDGSHKPRKEIYQNSNVSAPVEQADLVYQNIARKQKGQGQSPIKEISPQEEPVYEETNDGDPKAIPVDKFAEYFKSKSRDGGILLREEFKKLSGGMLSSWKVAQACKSKNRYGNIASYDHSRVILEEIKGKSGSDYINASYIPTYDEETMCYIATQGEADVLVYWWLSNLISYFLIIKEHLPRTPPLRNVKTTVHRNVGDEIVVNHFGPSESVCAENAIHLYRMYQLHKNGTQPITLGTHFVTAISGEAMSTMIFLLNNNNVRSSGLDNMVTLDGPTSVTVSDFWRMIWQEKCSVIVMLTNLVEQGKQKCEQYWPNDTSEYGGIKVTLLKTENFANYVIRSFFVIKGSEKRDLFQFHYTTWPDKGVPQNSTALLAFRWKVYARQQLTEGPLVVHCSAGVGRTGTYIGIDAMLECAKDRGNVFIQNYVEVMRRQRPYMVQKEEQYVFLHEAVMVGLACGNTEVSSEDLLLRMNKLARVNKSSNQTGYQEEFQRLQRICKFESQGAPSTAALKPSNRTKNRYINYLPVDTARVILRSSKEDRDYINASFVDGNVQRDAYILTQAPLSNTTEDFWRMVSQYDVSTVVMLNDLTKESESYPQYWLSEGVVKYGDITLKTLAKSKTETSTITKLSVFDAVPPKKTSTVQHLQFTGWSHPNSPPDPQEILELVTDIEKSQQKTGNGIIVLQCSDGVGRSATVAAIMSAIEKVKTEQTVDIFQTIKLLRVKRPSAVTTWEQYRLCYSTISAFLDSFETYANFA</sequence>
<dbReference type="SMART" id="SM00060">
    <property type="entry name" value="FN3"/>
    <property type="match status" value="3"/>
</dbReference>
<dbReference type="GO" id="GO:0016020">
    <property type="term" value="C:membrane"/>
    <property type="evidence" value="ECO:0007669"/>
    <property type="project" value="UniProtKB-SubCell"/>
</dbReference>
<keyword evidence="9 13" id="KW-0472">Membrane</keyword>
<evidence type="ECO:0000256" key="12">
    <source>
        <dbReference type="SAM" id="MobiDB-lite"/>
    </source>
</evidence>